<comment type="caution">
    <text evidence="2">The sequence shown here is derived from an EMBL/GenBank/DDBJ whole genome shotgun (WGS) entry which is preliminary data.</text>
</comment>
<dbReference type="Proteomes" id="UP000220438">
    <property type="component" value="Unassembled WGS sequence"/>
</dbReference>
<dbReference type="EMBL" id="NOUW01000014">
    <property type="protein sequence ID" value="PDX89993.1"/>
    <property type="molecule type" value="Genomic_DNA"/>
</dbReference>
<proteinExistence type="predicted"/>
<feature type="signal peptide" evidence="1">
    <location>
        <begin position="1"/>
        <end position="25"/>
    </location>
</feature>
<accession>A0A2A7BF59</accession>
<gene>
    <name evidence="2" type="ORF">CHR61_03425</name>
</gene>
<evidence type="ECO:0000313" key="2">
    <source>
        <dbReference type="EMBL" id="PDX89993.1"/>
    </source>
</evidence>
<keyword evidence="1" id="KW-0732">Signal</keyword>
<evidence type="ECO:0000256" key="1">
    <source>
        <dbReference type="SAM" id="SignalP"/>
    </source>
</evidence>
<feature type="chain" id="PRO_5013286827" evidence="1">
    <location>
        <begin position="26"/>
        <end position="314"/>
    </location>
</feature>
<sequence>MRKKIAALFCTLAVLCACLCGTAFAAKKPSIELMGLYAIWDEPMVSKPIIYFRVNSSKAIKYADWYVSAYNRVGDKASMFPTKKLTMVGPLEPFSLGKNVDFEWMVQSNAREDSPFRHYKIVPYAIAAADGIQFVYQDAYGNLFVKPDENNPESYTYLSEDEIQNAMFDYSGCEFSDVWWRDWSIDYLAVDKVVITYMDGSAETVTNVNSKYRGMTLQNPPFAQQLAQYDAVYNYQDYLRLNPDLADIIGTNQKALFEHFISSGMKEGRQGSMGFNLSAYKANNPDLVAVFGDDNVKYYEHYISQGRAEGRVAV</sequence>
<protein>
    <submittedName>
        <fullName evidence="2">Uncharacterized protein</fullName>
    </submittedName>
</protein>
<evidence type="ECO:0000313" key="3">
    <source>
        <dbReference type="Proteomes" id="UP000220438"/>
    </source>
</evidence>
<reference evidence="2 3" key="1">
    <citation type="journal article" date="2017" name="Front. Microbiol.">
        <title>New Insights into the Diversity of the Genus Faecalibacterium.</title>
        <authorList>
            <person name="Benevides L."/>
            <person name="Burman S."/>
            <person name="Martin R."/>
            <person name="Robert V."/>
            <person name="Thomas M."/>
            <person name="Miquel S."/>
            <person name="Chain F."/>
            <person name="Sokol H."/>
            <person name="Bermudez-Humaran L.G."/>
            <person name="Morrison M."/>
            <person name="Langella P."/>
            <person name="Azevedo V.A."/>
            <person name="Chatel J.M."/>
            <person name="Soares S."/>
        </authorList>
    </citation>
    <scope>NUCLEOTIDE SEQUENCE [LARGE SCALE GENOMIC DNA]</scope>
    <source>
        <strain evidence="2 3">AHMP21</strain>
    </source>
</reference>
<name>A0A2A7BF59_9FIRM</name>
<dbReference type="PROSITE" id="PS51257">
    <property type="entry name" value="PROKAR_LIPOPROTEIN"/>
    <property type="match status" value="1"/>
</dbReference>
<dbReference type="AlphaFoldDB" id="A0A2A7BF59"/>
<organism evidence="2 3">
    <name type="scientific">Faecalibacterium prausnitzii</name>
    <dbReference type="NCBI Taxonomy" id="853"/>
    <lineage>
        <taxon>Bacteria</taxon>
        <taxon>Bacillati</taxon>
        <taxon>Bacillota</taxon>
        <taxon>Clostridia</taxon>
        <taxon>Eubacteriales</taxon>
        <taxon>Oscillospiraceae</taxon>
        <taxon>Faecalibacterium</taxon>
    </lineage>
</organism>